<comment type="function">
    <text evidence="18">Catalyzes the epimerization of the S- and R-forms of NAD(P)HX, a damaged form of NAD(P)H that is a result of enzymatic or heat-dependent hydration. This is a prerequisite for the S-specific NAD(P)H-hydrate dehydratase to allow the repair of both epimers of NAD(P)HX.</text>
</comment>
<dbReference type="Pfam" id="PF01256">
    <property type="entry name" value="Carb_kinase"/>
    <property type="match status" value="1"/>
</dbReference>
<dbReference type="PROSITE" id="PS51385">
    <property type="entry name" value="YJEF_N"/>
    <property type="match status" value="1"/>
</dbReference>
<accession>A0A225SZR2</accession>
<feature type="binding site" evidence="17">
    <location>
        <position position="444"/>
    </location>
    <ligand>
        <name>(6S)-NADPHX</name>
        <dbReference type="ChEBI" id="CHEBI:64076"/>
    </ligand>
</feature>
<feature type="binding site" evidence="18">
    <location>
        <position position="160"/>
    </location>
    <ligand>
        <name>(6S)-NADPHX</name>
        <dbReference type="ChEBI" id="CHEBI:64076"/>
    </ligand>
</feature>
<feature type="domain" description="YjeF N-terminal" evidence="21">
    <location>
        <begin position="10"/>
        <end position="221"/>
    </location>
</feature>
<evidence type="ECO:0000256" key="19">
    <source>
        <dbReference type="PIRNR" id="PIRNR017184"/>
    </source>
</evidence>
<dbReference type="GO" id="GO:0110051">
    <property type="term" value="P:metabolite repair"/>
    <property type="evidence" value="ECO:0007669"/>
    <property type="project" value="TreeGrafter"/>
</dbReference>
<evidence type="ECO:0000256" key="15">
    <source>
        <dbReference type="ARBA" id="ARBA00048238"/>
    </source>
</evidence>
<keyword evidence="23" id="KW-1185">Reference proteome</keyword>
<evidence type="ECO:0000256" key="10">
    <source>
        <dbReference type="ARBA" id="ARBA00023027"/>
    </source>
</evidence>
<name>A0A225SZR2_9BURK</name>
<gene>
    <name evidence="17" type="primary">nnrD</name>
    <name evidence="18" type="synonym">nnrE</name>
    <name evidence="22" type="ORF">CEJ45_03985</name>
</gene>
<dbReference type="GO" id="GO:0052855">
    <property type="term" value="F:ADP-dependent NAD(P)H-hydrate dehydratase activity"/>
    <property type="evidence" value="ECO:0007669"/>
    <property type="project" value="UniProtKB-UniRule"/>
</dbReference>
<dbReference type="Proteomes" id="UP000214747">
    <property type="component" value="Unassembled WGS sequence"/>
</dbReference>
<comment type="similarity">
    <text evidence="3 19">In the N-terminal section; belongs to the NnrE/AIBP family.</text>
</comment>
<feature type="binding site" evidence="17">
    <location>
        <position position="377"/>
    </location>
    <ligand>
        <name>(6S)-NADPHX</name>
        <dbReference type="ChEBI" id="CHEBI:64076"/>
    </ligand>
</feature>
<comment type="catalytic activity">
    <reaction evidence="16 17 19">
        <text>(6S)-NADPHX + ADP = AMP + phosphate + NADPH + H(+)</text>
        <dbReference type="Rhea" id="RHEA:32235"/>
        <dbReference type="ChEBI" id="CHEBI:15378"/>
        <dbReference type="ChEBI" id="CHEBI:43474"/>
        <dbReference type="ChEBI" id="CHEBI:57783"/>
        <dbReference type="ChEBI" id="CHEBI:64076"/>
        <dbReference type="ChEBI" id="CHEBI:456215"/>
        <dbReference type="ChEBI" id="CHEBI:456216"/>
        <dbReference type="EC" id="4.2.1.136"/>
    </reaction>
</comment>
<dbReference type="InterPro" id="IPR030677">
    <property type="entry name" value="Nnr"/>
</dbReference>
<comment type="catalytic activity">
    <reaction evidence="2 18 19">
        <text>(6R)-NADPHX = (6S)-NADPHX</text>
        <dbReference type="Rhea" id="RHEA:32227"/>
        <dbReference type="ChEBI" id="CHEBI:64076"/>
        <dbReference type="ChEBI" id="CHEBI:64077"/>
        <dbReference type="EC" id="5.1.99.6"/>
    </reaction>
</comment>
<dbReference type="NCBIfam" id="TIGR00196">
    <property type="entry name" value="yjeF_cterm"/>
    <property type="match status" value="1"/>
</dbReference>
<evidence type="ECO:0000256" key="14">
    <source>
        <dbReference type="ARBA" id="ARBA00025153"/>
    </source>
</evidence>
<evidence type="ECO:0000256" key="1">
    <source>
        <dbReference type="ARBA" id="ARBA00000013"/>
    </source>
</evidence>
<organism evidence="22 23">
    <name type="scientific">Herbaspirillum aquaticum</name>
    <dbReference type="NCBI Taxonomy" id="568783"/>
    <lineage>
        <taxon>Bacteria</taxon>
        <taxon>Pseudomonadati</taxon>
        <taxon>Pseudomonadota</taxon>
        <taxon>Betaproteobacteria</taxon>
        <taxon>Burkholderiales</taxon>
        <taxon>Oxalobacteraceae</taxon>
        <taxon>Herbaspirillum</taxon>
    </lineage>
</organism>
<dbReference type="InterPro" id="IPR036652">
    <property type="entry name" value="YjeF_N_dom_sf"/>
</dbReference>
<dbReference type="PROSITE" id="PS51383">
    <property type="entry name" value="YJEF_C_3"/>
    <property type="match status" value="1"/>
</dbReference>
<feature type="binding site" evidence="18">
    <location>
        <position position="61"/>
    </location>
    <ligand>
        <name>K(+)</name>
        <dbReference type="ChEBI" id="CHEBI:29103"/>
    </ligand>
</feature>
<keyword evidence="7 17" id="KW-0067">ATP-binding</keyword>
<dbReference type="HAMAP" id="MF_01965">
    <property type="entry name" value="NADHX_dehydratase"/>
    <property type="match status" value="1"/>
</dbReference>
<dbReference type="RefSeq" id="WP_088753907.1">
    <property type="nucleotide sequence ID" value="NZ_NJGV01000002.1"/>
</dbReference>
<keyword evidence="10 17" id="KW-0520">NAD</keyword>
<dbReference type="GO" id="GO:0005524">
    <property type="term" value="F:ATP binding"/>
    <property type="evidence" value="ECO:0007669"/>
    <property type="project" value="UniProtKB-UniRule"/>
</dbReference>
<dbReference type="GO" id="GO:0046872">
    <property type="term" value="F:metal ion binding"/>
    <property type="evidence" value="ECO:0007669"/>
    <property type="project" value="UniProtKB-UniRule"/>
</dbReference>
<dbReference type="GO" id="GO:0052856">
    <property type="term" value="F:NAD(P)HX epimerase activity"/>
    <property type="evidence" value="ECO:0007669"/>
    <property type="project" value="UniProtKB-UniRule"/>
</dbReference>
<dbReference type="SUPFAM" id="SSF64153">
    <property type="entry name" value="YjeF N-terminal domain-like"/>
    <property type="match status" value="1"/>
</dbReference>
<protein>
    <recommendedName>
        <fullName evidence="19">Bifunctional NAD(P)H-hydrate repair enzyme</fullName>
    </recommendedName>
    <alternativeName>
        <fullName evidence="19">Nicotinamide nucleotide repair protein</fullName>
    </alternativeName>
    <domain>
        <recommendedName>
            <fullName evidence="19">ADP-dependent (S)-NAD(P)H-hydrate dehydratase</fullName>
            <ecNumber evidence="19">4.2.1.136</ecNumber>
        </recommendedName>
        <alternativeName>
            <fullName evidence="19">ADP-dependent NAD(P)HX dehydratase</fullName>
        </alternativeName>
    </domain>
    <domain>
        <recommendedName>
            <fullName evidence="19">NAD(P)H-hydrate epimerase</fullName>
            <ecNumber evidence="19">5.1.99.6</ecNumber>
        </recommendedName>
    </domain>
</protein>
<evidence type="ECO:0000259" key="21">
    <source>
        <dbReference type="PROSITE" id="PS51385"/>
    </source>
</evidence>
<keyword evidence="12 17" id="KW-0456">Lyase</keyword>
<evidence type="ECO:0000256" key="6">
    <source>
        <dbReference type="ARBA" id="ARBA00022741"/>
    </source>
</evidence>
<dbReference type="NCBIfam" id="TIGR00197">
    <property type="entry name" value="yjeF_nterm"/>
    <property type="match status" value="1"/>
</dbReference>
<feature type="binding site" evidence="17">
    <location>
        <position position="264"/>
    </location>
    <ligand>
        <name>(6S)-NADPHX</name>
        <dbReference type="ChEBI" id="CHEBI:64076"/>
    </ligand>
</feature>
<dbReference type="PANTHER" id="PTHR12592:SF0">
    <property type="entry name" value="ATP-DEPENDENT (S)-NAD(P)H-HYDRATE DEHYDRATASE"/>
    <property type="match status" value="1"/>
</dbReference>
<evidence type="ECO:0000313" key="22">
    <source>
        <dbReference type="EMBL" id="OWY36374.1"/>
    </source>
</evidence>
<keyword evidence="9 18" id="KW-0630">Potassium</keyword>
<comment type="function">
    <text evidence="14 19">Bifunctional enzyme that catalyzes the epimerization of the S- and R-forms of NAD(P)HX and the dehydration of the S-form of NAD(P)HX at the expense of ADP, which is converted to AMP. This allows the repair of both epimers of NAD(P)HX, a damaged form of NAD(P)H that is a result of enzymatic or heat-dependent hydration.</text>
</comment>
<keyword evidence="6 17" id="KW-0547">Nucleotide-binding</keyword>
<dbReference type="AlphaFoldDB" id="A0A225SZR2"/>
<comment type="catalytic activity">
    <reaction evidence="15 17 19">
        <text>(6S)-NADHX + ADP = AMP + phosphate + NADH + H(+)</text>
        <dbReference type="Rhea" id="RHEA:32223"/>
        <dbReference type="ChEBI" id="CHEBI:15378"/>
        <dbReference type="ChEBI" id="CHEBI:43474"/>
        <dbReference type="ChEBI" id="CHEBI:57945"/>
        <dbReference type="ChEBI" id="CHEBI:64074"/>
        <dbReference type="ChEBI" id="CHEBI:456215"/>
        <dbReference type="ChEBI" id="CHEBI:456216"/>
        <dbReference type="EC" id="4.2.1.136"/>
    </reaction>
</comment>
<feature type="binding site" evidence="18">
    <location>
        <begin position="60"/>
        <end position="64"/>
    </location>
    <ligand>
        <name>(6S)-NADPHX</name>
        <dbReference type="ChEBI" id="CHEBI:64076"/>
    </ligand>
</feature>
<comment type="catalytic activity">
    <reaction evidence="1 18 19">
        <text>(6R)-NADHX = (6S)-NADHX</text>
        <dbReference type="Rhea" id="RHEA:32215"/>
        <dbReference type="ChEBI" id="CHEBI:64074"/>
        <dbReference type="ChEBI" id="CHEBI:64075"/>
        <dbReference type="EC" id="5.1.99.6"/>
    </reaction>
</comment>
<reference evidence="22 23" key="1">
    <citation type="journal article" date="2010" name="Int. J. Syst. Evol. Microbiol.">
        <title>Reclassification of Herbaspirillum putei as a later heterotypic synonym of Herbaspirillum huttiense, with the description of H. huttiense subsp. huttiense subsp. nov. and H. huttiense subsp. putei subsp. nov., comb. nov., and description of Herbaspirillum aquaticum sp. nov.</title>
        <authorList>
            <person name="Dobritsa A.P."/>
            <person name="Reddy M.C."/>
            <person name="Samadpour M."/>
        </authorList>
    </citation>
    <scope>NUCLEOTIDE SEQUENCE [LARGE SCALE GENOMIC DNA]</scope>
    <source>
        <strain evidence="22 23">IEH 4430</strain>
    </source>
</reference>
<dbReference type="SUPFAM" id="SSF53613">
    <property type="entry name" value="Ribokinase-like"/>
    <property type="match status" value="1"/>
</dbReference>
<dbReference type="Gene3D" id="3.40.50.10260">
    <property type="entry name" value="YjeF N-terminal domain"/>
    <property type="match status" value="1"/>
</dbReference>
<feature type="binding site" evidence="17">
    <location>
        <position position="319"/>
    </location>
    <ligand>
        <name>(6S)-NADPHX</name>
        <dbReference type="ChEBI" id="CHEBI:64076"/>
    </ligand>
</feature>
<dbReference type="PANTHER" id="PTHR12592">
    <property type="entry name" value="ATP-DEPENDENT (S)-NAD(P)H-HYDRATE DEHYDRATASE FAMILY MEMBER"/>
    <property type="match status" value="1"/>
</dbReference>
<evidence type="ECO:0000256" key="8">
    <source>
        <dbReference type="ARBA" id="ARBA00022857"/>
    </source>
</evidence>
<dbReference type="InterPro" id="IPR000631">
    <property type="entry name" value="CARKD"/>
</dbReference>
<keyword evidence="11 18" id="KW-0413">Isomerase</keyword>
<dbReference type="PIRSF" id="PIRSF017184">
    <property type="entry name" value="Nnr"/>
    <property type="match status" value="1"/>
</dbReference>
<evidence type="ECO:0000256" key="3">
    <source>
        <dbReference type="ARBA" id="ARBA00006001"/>
    </source>
</evidence>
<comment type="cofactor">
    <cofactor evidence="17">
        <name>Mg(2+)</name>
        <dbReference type="ChEBI" id="CHEBI:18420"/>
    </cofactor>
</comment>
<evidence type="ECO:0000256" key="17">
    <source>
        <dbReference type="HAMAP-Rule" id="MF_01965"/>
    </source>
</evidence>
<dbReference type="EMBL" id="NJGV01000002">
    <property type="protein sequence ID" value="OWY36374.1"/>
    <property type="molecule type" value="Genomic_DNA"/>
</dbReference>
<evidence type="ECO:0000256" key="12">
    <source>
        <dbReference type="ARBA" id="ARBA00023239"/>
    </source>
</evidence>
<evidence type="ECO:0000259" key="20">
    <source>
        <dbReference type="PROSITE" id="PS51383"/>
    </source>
</evidence>
<dbReference type="EC" id="5.1.99.6" evidence="19"/>
<evidence type="ECO:0000256" key="13">
    <source>
        <dbReference type="ARBA" id="ARBA00023268"/>
    </source>
</evidence>
<feature type="binding site" evidence="17">
    <location>
        <position position="443"/>
    </location>
    <ligand>
        <name>AMP</name>
        <dbReference type="ChEBI" id="CHEBI:456215"/>
    </ligand>
</feature>
<evidence type="ECO:0000256" key="2">
    <source>
        <dbReference type="ARBA" id="ARBA00000909"/>
    </source>
</evidence>
<comment type="similarity">
    <text evidence="4 19">In the C-terminal section; belongs to the NnrD/CARKD family.</text>
</comment>
<feature type="domain" description="YjeF C-terminal" evidence="20">
    <location>
        <begin position="229"/>
        <end position="504"/>
    </location>
</feature>
<comment type="similarity">
    <text evidence="17">Belongs to the NnrD/CARKD family.</text>
</comment>
<keyword evidence="13" id="KW-0511">Multifunctional enzyme</keyword>
<evidence type="ECO:0000256" key="4">
    <source>
        <dbReference type="ARBA" id="ARBA00009524"/>
    </source>
</evidence>
<feature type="binding site" evidence="18">
    <location>
        <position position="163"/>
    </location>
    <ligand>
        <name>K(+)</name>
        <dbReference type="ChEBI" id="CHEBI:29103"/>
    </ligand>
</feature>
<comment type="caution">
    <text evidence="22">The sequence shown here is derived from an EMBL/GenBank/DDBJ whole genome shotgun (WGS) entry which is preliminary data.</text>
</comment>
<feature type="binding site" evidence="18">
    <location>
        <begin position="131"/>
        <end position="137"/>
    </location>
    <ligand>
        <name>(6S)-NADPHX</name>
        <dbReference type="ChEBI" id="CHEBI:64076"/>
    </ligand>
</feature>
<dbReference type="Pfam" id="PF03853">
    <property type="entry name" value="YjeF_N"/>
    <property type="match status" value="1"/>
</dbReference>
<comment type="cofactor">
    <cofactor evidence="18 19">
        <name>K(+)</name>
        <dbReference type="ChEBI" id="CHEBI:29103"/>
    </cofactor>
    <text evidence="18 19">Binds 1 potassium ion per subunit.</text>
</comment>
<comment type="function">
    <text evidence="17">Catalyzes the dehydration of the S-form of NAD(P)HX at the expense of ADP, which is converted to AMP. Together with NAD(P)HX epimerase, which catalyzes the epimerization of the S- and R-forms, the enzyme allows the repair of both epimers of NAD(P)HX, a damaged form of NAD(P)H that is a result of enzymatic or heat-dependent hydration.</text>
</comment>
<evidence type="ECO:0000256" key="18">
    <source>
        <dbReference type="HAMAP-Rule" id="MF_01966"/>
    </source>
</evidence>
<evidence type="ECO:0000256" key="11">
    <source>
        <dbReference type="ARBA" id="ARBA00023235"/>
    </source>
</evidence>
<feature type="binding site" evidence="18">
    <location>
        <position position="127"/>
    </location>
    <ligand>
        <name>K(+)</name>
        <dbReference type="ChEBI" id="CHEBI:29103"/>
    </ligand>
</feature>
<keyword evidence="8 17" id="KW-0521">NADP</keyword>
<sequence length="522" mass="54351">MSALHSVAEIRHVEQQALSALPPYTLMQRAGAAIAEQAQQLLCSATDSSPSVLILAGPGNNGGDALEAACLLEEAGIEVSVQLHADEDRQPADARRALARAREAELEFIEGTGDAPLRARSWALVIDGLFGIGLTRPPGPALRAIIEYVNSLRCPVLSIDVPSGLNADTGSIVGGREGVAVQATHTLSFIGDKPGLHTCDGSDHSGLIVVDALEIAPTLLPPARAFLNGPQSFATALKPRANNSHKGSYGDVIVVGGARGMAGAPVLAARTAAFGGAGRVYVAFVDDGPAYDDKHPELMFRLADRVEFGASAALVVGPGLGTSRHAHDILARALDSEADIVVDADALNLISAEPTLQHKLHRRSQRSKEACSIITPHPLEAARLLDSTTQQIQQDRPQAARLLARQFNAITVLKGAGTVIAFPDGEIAINTSGNPALSTAGTGDVLSGLCGALLAQGWPTRAAALAATWIHGAAADQLVAAGQGPVGLTASEFIPAIRAVFNQILRDHVQRRPALHPHRPQP</sequence>
<feature type="binding site" evidence="17">
    <location>
        <begin position="414"/>
        <end position="418"/>
    </location>
    <ligand>
        <name>AMP</name>
        <dbReference type="ChEBI" id="CHEBI:456215"/>
    </ligand>
</feature>
<dbReference type="CDD" id="cd01171">
    <property type="entry name" value="YXKO-related"/>
    <property type="match status" value="1"/>
</dbReference>
<dbReference type="InterPro" id="IPR004443">
    <property type="entry name" value="YjeF_N_dom"/>
</dbReference>
<evidence type="ECO:0000313" key="23">
    <source>
        <dbReference type="Proteomes" id="UP000214747"/>
    </source>
</evidence>
<comment type="subunit">
    <text evidence="17">Homotetramer.</text>
</comment>
<comment type="caution">
    <text evidence="18">Lacks conserved residue(s) required for the propagation of feature annotation.</text>
</comment>
<evidence type="ECO:0000256" key="5">
    <source>
        <dbReference type="ARBA" id="ARBA00022723"/>
    </source>
</evidence>
<proteinExistence type="inferred from homology"/>
<evidence type="ECO:0000256" key="9">
    <source>
        <dbReference type="ARBA" id="ARBA00022958"/>
    </source>
</evidence>
<evidence type="ECO:0000256" key="7">
    <source>
        <dbReference type="ARBA" id="ARBA00022840"/>
    </source>
</evidence>
<dbReference type="InterPro" id="IPR029056">
    <property type="entry name" value="Ribokinase-like"/>
</dbReference>
<evidence type="ECO:0000256" key="16">
    <source>
        <dbReference type="ARBA" id="ARBA00049209"/>
    </source>
</evidence>
<dbReference type="EC" id="4.2.1.136" evidence="19"/>
<comment type="similarity">
    <text evidence="18">Belongs to the NnrE/AIBP family.</text>
</comment>
<dbReference type="GO" id="GO:0046496">
    <property type="term" value="P:nicotinamide nucleotide metabolic process"/>
    <property type="evidence" value="ECO:0007669"/>
    <property type="project" value="UniProtKB-UniRule"/>
</dbReference>
<dbReference type="Gene3D" id="3.40.1190.20">
    <property type="match status" value="1"/>
</dbReference>
<dbReference type="HAMAP" id="MF_01966">
    <property type="entry name" value="NADHX_epimerase"/>
    <property type="match status" value="1"/>
</dbReference>
<keyword evidence="5 18" id="KW-0479">Metal-binding</keyword>